<dbReference type="SUPFAM" id="SSF51726">
    <property type="entry name" value="UROD/MetE-like"/>
    <property type="match status" value="1"/>
</dbReference>
<dbReference type="GO" id="GO:0008270">
    <property type="term" value="F:zinc ion binding"/>
    <property type="evidence" value="ECO:0007669"/>
    <property type="project" value="InterPro"/>
</dbReference>
<evidence type="ECO:0000313" key="3">
    <source>
        <dbReference type="Proteomes" id="UP000321617"/>
    </source>
</evidence>
<dbReference type="Proteomes" id="UP000321617">
    <property type="component" value="Unassembled WGS sequence"/>
</dbReference>
<dbReference type="EMBL" id="VLLL01000009">
    <property type="protein sequence ID" value="TWJ08002.1"/>
    <property type="molecule type" value="Genomic_DNA"/>
</dbReference>
<dbReference type="InterPro" id="IPR002629">
    <property type="entry name" value="Met_Synth_C/arc"/>
</dbReference>
<evidence type="ECO:0000259" key="1">
    <source>
        <dbReference type="Pfam" id="PF01717"/>
    </source>
</evidence>
<dbReference type="AlphaFoldDB" id="A0A562UQV5"/>
<dbReference type="RefSeq" id="WP_147143494.1">
    <property type="nucleotide sequence ID" value="NZ_BAABIJ010000005.1"/>
</dbReference>
<proteinExistence type="predicted"/>
<dbReference type="OrthoDB" id="5242426at2"/>
<comment type="caution">
    <text evidence="2">The sequence shown here is derived from an EMBL/GenBank/DDBJ whole genome shotgun (WGS) entry which is preliminary data.</text>
</comment>
<dbReference type="Pfam" id="PF01717">
    <property type="entry name" value="Meth_synt_2"/>
    <property type="match status" value="1"/>
</dbReference>
<dbReference type="GO" id="GO:0009086">
    <property type="term" value="P:methionine biosynthetic process"/>
    <property type="evidence" value="ECO:0007669"/>
    <property type="project" value="InterPro"/>
</dbReference>
<sequence>MPESHVPTGVATGVGSLPGTDAAEAVRTVWGELPDFPHLPELPARGPGADLIGRGAALLVDLPVQLYAGRWQIASRPGMDLRRARDLLARDLDALTDLVADHDGPVKVAATGPWTLATSLHRQIGGPMLRDPGAVADLTASLSEGLSLHLAELAARLPRARWVLQLDEPSLPAVLAGTVPTESGLSRYPAVPTDVARDRLAEVIGRETPVVVHCCAPGVPVGLLRDAGAAGVGLDLDLVDMDTAAGLDPLGEALDAGVTLFAGVVPPVADRDGGGKEAAALVDRLWQRLGLPADRRRDLVTVTPACGMAGASPEHARRAMAACVEAARRLSE</sequence>
<organism evidence="2 3">
    <name type="scientific">Stackebrandtia albiflava</name>
    <dbReference type="NCBI Taxonomy" id="406432"/>
    <lineage>
        <taxon>Bacteria</taxon>
        <taxon>Bacillati</taxon>
        <taxon>Actinomycetota</taxon>
        <taxon>Actinomycetes</taxon>
        <taxon>Glycomycetales</taxon>
        <taxon>Glycomycetaceae</taxon>
        <taxon>Stackebrandtia</taxon>
    </lineage>
</organism>
<dbReference type="GO" id="GO:0003871">
    <property type="term" value="F:5-methyltetrahydropteroyltriglutamate-homocysteine S-methyltransferase activity"/>
    <property type="evidence" value="ECO:0007669"/>
    <property type="project" value="InterPro"/>
</dbReference>
<keyword evidence="3" id="KW-1185">Reference proteome</keyword>
<protein>
    <submittedName>
        <fullName evidence="2">Cobalamin-independent methionine synthase catalytic subunit</fullName>
    </submittedName>
</protein>
<evidence type="ECO:0000313" key="2">
    <source>
        <dbReference type="EMBL" id="TWJ08002.1"/>
    </source>
</evidence>
<feature type="domain" description="Cobalamin-independent methionine synthase MetE C-terminal/archaeal" evidence="1">
    <location>
        <begin position="12"/>
        <end position="328"/>
    </location>
</feature>
<accession>A0A562UQV5</accession>
<name>A0A562UQV5_9ACTN</name>
<dbReference type="InterPro" id="IPR038071">
    <property type="entry name" value="UROD/MetE-like_sf"/>
</dbReference>
<dbReference type="Gene3D" id="3.20.20.210">
    <property type="match status" value="1"/>
</dbReference>
<gene>
    <name evidence="2" type="ORF">LX16_4785</name>
</gene>
<reference evidence="2 3" key="1">
    <citation type="journal article" date="2013" name="Stand. Genomic Sci.">
        <title>Genomic Encyclopedia of Type Strains, Phase I: The one thousand microbial genomes (KMG-I) project.</title>
        <authorList>
            <person name="Kyrpides N.C."/>
            <person name="Woyke T."/>
            <person name="Eisen J.A."/>
            <person name="Garrity G."/>
            <person name="Lilburn T.G."/>
            <person name="Beck B.J."/>
            <person name="Whitman W.B."/>
            <person name="Hugenholtz P."/>
            <person name="Klenk H.P."/>
        </authorList>
    </citation>
    <scope>NUCLEOTIDE SEQUENCE [LARGE SCALE GENOMIC DNA]</scope>
    <source>
        <strain evidence="2 3">DSM 45044</strain>
    </source>
</reference>